<evidence type="ECO:0000313" key="1">
    <source>
        <dbReference type="EMBL" id="CEG16628.1"/>
    </source>
</evidence>
<organism evidence="1 2">
    <name type="scientific">Xanthomonas citri pv. citri</name>
    <dbReference type="NCBI Taxonomy" id="611301"/>
    <lineage>
        <taxon>Bacteria</taxon>
        <taxon>Pseudomonadati</taxon>
        <taxon>Pseudomonadota</taxon>
        <taxon>Gammaproteobacteria</taxon>
        <taxon>Lysobacterales</taxon>
        <taxon>Lysobacteraceae</taxon>
        <taxon>Xanthomonas</taxon>
    </lineage>
</organism>
<evidence type="ECO:0000313" key="2">
    <source>
        <dbReference type="Proteomes" id="UP000052230"/>
    </source>
</evidence>
<accession>A0A0U5FFT5</accession>
<dbReference type="Proteomes" id="UP000052230">
    <property type="component" value="Unassembled WGS sequence"/>
</dbReference>
<sequence>MALFYGHEQLVLQRYEKYSCIDGQSLRISLQLFGRRWHGRCRLQLEVSCFLCLWLLG</sequence>
<dbReference type="AlphaFoldDB" id="A0A0U5FFT5"/>
<dbReference type="EMBL" id="CCXZ01000139">
    <property type="protein sequence ID" value="CEG16628.1"/>
    <property type="molecule type" value="Genomic_DNA"/>
</dbReference>
<protein>
    <submittedName>
        <fullName evidence="1">Uncharacterized protein</fullName>
    </submittedName>
</protein>
<gene>
    <name evidence="1" type="ORF">XAC3562_450047</name>
</gene>
<comment type="caution">
    <text evidence="1">The sequence shown here is derived from an EMBL/GenBank/DDBJ whole genome shotgun (WGS) entry which is preliminary data.</text>
</comment>
<keyword evidence="2" id="KW-1185">Reference proteome</keyword>
<reference evidence="1 2" key="1">
    <citation type="submission" date="2014-09" db="EMBL/GenBank/DDBJ databases">
        <authorList>
            <person name="Regsiter A."/>
        </authorList>
    </citation>
    <scope>NUCLEOTIDE SEQUENCE [LARGE SCALE GENOMIC DNA]</scope>
</reference>
<name>A0A0U5FFT5_XANCI</name>
<proteinExistence type="predicted"/>